<organism evidence="1 2">
    <name type="scientific">Eretmocerus hayati</name>
    <dbReference type="NCBI Taxonomy" id="131215"/>
    <lineage>
        <taxon>Eukaryota</taxon>
        <taxon>Metazoa</taxon>
        <taxon>Ecdysozoa</taxon>
        <taxon>Arthropoda</taxon>
        <taxon>Hexapoda</taxon>
        <taxon>Insecta</taxon>
        <taxon>Pterygota</taxon>
        <taxon>Neoptera</taxon>
        <taxon>Endopterygota</taxon>
        <taxon>Hymenoptera</taxon>
        <taxon>Apocrita</taxon>
        <taxon>Proctotrupomorpha</taxon>
        <taxon>Chalcidoidea</taxon>
        <taxon>Aphelinidae</taxon>
        <taxon>Aphelininae</taxon>
        <taxon>Eretmocerus</taxon>
    </lineage>
</organism>
<sequence length="639" mass="73484">MHINVESEDEEHRNSIDVNLHGESREKSIAIEILDQIPQGCSKGNEPQMQNDQKIGIDKSLSDNLDYWARKGSASIQNKDPEILNSRSYVQIDGSKERKCTISIFDKEIGNENRKKTVTRAWPCFFPVTGKLYCFHCALFSDVPTQFTDDGFCDWKNASCRFEKHEQSRHHLDSLRHIDQLALAIRYLKNHEPVGRFLTFLPNVGHKSVNIRDAAVSFLVNRGKLRIEDCRGQSYDNAPAMSGHLHGVQSLIRDLNKLALWVPCVGHSLNLVGTSTMRSCPDSQKFFDFIEETYVFFIPSDRPKKLSKKLEMSVSESNQRCLVPKRVDTTRWGSRGDAVKPVNNGYTQYKEVLSELSQGMMRPRRINSVSKELQGYNADLDTSGSLLISLRSSIASFREKSLEYEKLGMNESGCLTYQRSQKRPRKQSVKMTPLDYGHSKEAELSDSDHFRINCYIPVNDHLTTALDQRIAAYQEVVGYFGFIRQLHILSDAEIKVHAFNTVKMYSDDLDDDLYPELLHFKHYIIDIPEFQSENGQELCVEGRMYKLIIKHSLEDVYPNTCSLLEIYLTLMTTNVMCERAFSELKLRKNRLRASMTQTRLNDLSIMNIEYDLLKDISYSEIIEDFAERKSRKVLTGSRV</sequence>
<gene>
    <name evidence="1" type="ORF">QAD02_011515</name>
</gene>
<reference evidence="1" key="1">
    <citation type="submission" date="2023-04" db="EMBL/GenBank/DDBJ databases">
        <title>A chromosome-level genome assembly of the parasitoid wasp Eretmocerus hayati.</title>
        <authorList>
            <person name="Zhong Y."/>
            <person name="Liu S."/>
            <person name="Liu Y."/>
        </authorList>
    </citation>
    <scope>NUCLEOTIDE SEQUENCE</scope>
    <source>
        <strain evidence="1">ZJU_SS_LIU_2023</strain>
    </source>
</reference>
<dbReference type="Proteomes" id="UP001239111">
    <property type="component" value="Chromosome 2"/>
</dbReference>
<keyword evidence="2" id="KW-1185">Reference proteome</keyword>
<protein>
    <submittedName>
        <fullName evidence="1">Uncharacterized protein</fullName>
    </submittedName>
</protein>
<dbReference type="EMBL" id="CM056742">
    <property type="protein sequence ID" value="KAJ8675729.1"/>
    <property type="molecule type" value="Genomic_DNA"/>
</dbReference>
<evidence type="ECO:0000313" key="2">
    <source>
        <dbReference type="Proteomes" id="UP001239111"/>
    </source>
</evidence>
<proteinExistence type="predicted"/>
<accession>A0ACC2NWS8</accession>
<comment type="caution">
    <text evidence="1">The sequence shown here is derived from an EMBL/GenBank/DDBJ whole genome shotgun (WGS) entry which is preliminary data.</text>
</comment>
<evidence type="ECO:0000313" key="1">
    <source>
        <dbReference type="EMBL" id="KAJ8675729.1"/>
    </source>
</evidence>
<name>A0ACC2NWS8_9HYME</name>